<dbReference type="InterPro" id="IPR032675">
    <property type="entry name" value="LRR_dom_sf"/>
</dbReference>
<keyword evidence="9" id="KW-0833">Ubl conjugation pathway</keyword>
<proteinExistence type="predicted"/>
<dbReference type="InterPro" id="IPR006553">
    <property type="entry name" value="Leu-rich_rpt_Cys-con_subtyp"/>
</dbReference>
<accession>A0A6G1PLQ1</accession>
<feature type="domain" description="F-box" evidence="16">
    <location>
        <begin position="206"/>
        <end position="252"/>
    </location>
</feature>
<dbReference type="GO" id="GO:0051536">
    <property type="term" value="F:iron-sulfur cluster binding"/>
    <property type="evidence" value="ECO:0007669"/>
    <property type="project" value="UniProtKB-KW"/>
</dbReference>
<dbReference type="InterPro" id="IPR012312">
    <property type="entry name" value="Hemerythrin-like"/>
</dbReference>
<evidence type="ECO:0000313" key="18">
    <source>
        <dbReference type="Proteomes" id="UP000503349"/>
    </source>
</evidence>
<evidence type="ECO:0000256" key="7">
    <source>
        <dbReference type="ARBA" id="ARBA00022723"/>
    </source>
</evidence>
<comment type="cofactor">
    <cofactor evidence="15">
        <name>[2Fe-2S] cluster</name>
        <dbReference type="ChEBI" id="CHEBI:190135"/>
    </cofactor>
</comment>
<keyword evidence="18" id="KW-1185">Reference proteome</keyword>
<keyword evidence="7" id="KW-0479">Metal-binding</keyword>
<dbReference type="InterPro" id="IPR036047">
    <property type="entry name" value="F-box-like_dom_sf"/>
</dbReference>
<evidence type="ECO:0000256" key="8">
    <source>
        <dbReference type="ARBA" id="ARBA00022737"/>
    </source>
</evidence>
<protein>
    <recommendedName>
        <fullName evidence="4">F-box/LRR-repeat protein 5</fullName>
    </recommendedName>
    <alternativeName>
        <fullName evidence="14">F-box and leucine-rich repeat protein 5</fullName>
    </alternativeName>
</protein>
<dbReference type="GO" id="GO:0046872">
    <property type="term" value="F:metal ion binding"/>
    <property type="evidence" value="ECO:0007669"/>
    <property type="project" value="UniProtKB-KW"/>
</dbReference>
<evidence type="ECO:0000256" key="2">
    <source>
        <dbReference type="ARBA" id="ARBA00004556"/>
    </source>
</evidence>
<dbReference type="Gene3D" id="1.20.120.520">
    <property type="entry name" value="nmb1532 protein domain like"/>
    <property type="match status" value="1"/>
</dbReference>
<reference evidence="18" key="2">
    <citation type="submission" date="2019-02" db="EMBL/GenBank/DDBJ databases">
        <title>Opniocepnalus argus Var Kimnra genome.</title>
        <authorList>
            <person name="Zhou C."/>
            <person name="Xiao S."/>
        </authorList>
    </citation>
    <scope>NUCLEOTIDE SEQUENCE [LARGE SCALE GENOMIC DNA]</scope>
</reference>
<dbReference type="CDD" id="cd22118">
    <property type="entry name" value="F-box_FBXL5"/>
    <property type="match status" value="1"/>
</dbReference>
<organism evidence="17 18">
    <name type="scientific">Channa argus</name>
    <name type="common">Northern snakehead</name>
    <name type="synonym">Ophicephalus argus</name>
    <dbReference type="NCBI Taxonomy" id="215402"/>
    <lineage>
        <taxon>Eukaryota</taxon>
        <taxon>Metazoa</taxon>
        <taxon>Chordata</taxon>
        <taxon>Craniata</taxon>
        <taxon>Vertebrata</taxon>
        <taxon>Euteleostomi</taxon>
        <taxon>Actinopterygii</taxon>
        <taxon>Neopterygii</taxon>
        <taxon>Teleostei</taxon>
        <taxon>Neoteleostei</taxon>
        <taxon>Acanthomorphata</taxon>
        <taxon>Anabantaria</taxon>
        <taxon>Anabantiformes</taxon>
        <taxon>Channoidei</taxon>
        <taxon>Channidae</taxon>
        <taxon>Channa</taxon>
    </lineage>
</organism>
<evidence type="ECO:0000256" key="10">
    <source>
        <dbReference type="ARBA" id="ARBA00022843"/>
    </source>
</evidence>
<keyword evidence="13" id="KW-0539">Nucleus</keyword>
<keyword evidence="6" id="KW-0433">Leucine-rich repeat</keyword>
<comment type="pathway">
    <text evidence="3">Protein modification; protein ubiquitination.</text>
</comment>
<evidence type="ECO:0000256" key="14">
    <source>
        <dbReference type="ARBA" id="ARBA00030695"/>
    </source>
</evidence>
<dbReference type="InterPro" id="IPR001810">
    <property type="entry name" value="F-box_dom"/>
</dbReference>
<dbReference type="Proteomes" id="UP000503349">
    <property type="component" value="Chromosome 6"/>
</dbReference>
<evidence type="ECO:0000256" key="4">
    <source>
        <dbReference type="ARBA" id="ARBA00020540"/>
    </source>
</evidence>
<evidence type="ECO:0000256" key="5">
    <source>
        <dbReference type="ARBA" id="ARBA00022490"/>
    </source>
</evidence>
<dbReference type="CDD" id="cd12109">
    <property type="entry name" value="Hr_FBXL5"/>
    <property type="match status" value="1"/>
</dbReference>
<sequence length="699" mass="79124">MAPFPDEVDVFTGPHWRMKQLVGRYCEKLSQTNFSNNSDFRSFLKSLCATFKEFKMHEQIENEYIIGLLQQRCCTAYNVHSDNKLSEMLSLFEKGLQSVKSEYEQLNYAQQLKERLEAFTQDFLPHMKEEEEVFQPMLMQYFTYDELKDIKKQVIAQHCSQQQLECAAEVLKGFGLWSQAEELQKAFKYSDHEKTDYELEKKQDSSIHISQLPTEIMLRVFHYLSPEDLCRCCQVSSSWSELAKSGCLWRHLYPVRWARGEYYSGRPGDMDQEPDEEWVKSRQNEGRAYQEWDEDADVDESDVSNHTKGSLAISNAKREKRLLNGIVQNLLPVVGPSVKSIVLAYSSTVSSKMVRQILSLCPNIAHLDLTQTDVTDFAFDSWSFFGACHSLEHLDLSGCEKITDHTLRKITMGLGDLTSANCFSKCSDRRAKLLKSSPLTITVMDERNLHPARYKRQAFIFKQGTGRWGTASTPTQVWVLDPSGLDIEDAAEWSGRGGMSLPNTESFVEAQLMGDLCCCRRSRRRGHRTGSNASYFHQQYAMSGDMFCGHSTCCTSDMALRTLNGPQCESGITTNTTSEIRTKCSSFGGLQCLEPKSRTDQSKAKRSLRFLSLSGCYQVTDLGLRALSQLGGLPVLEHLNLSGCLFITEVGLQELVSACPSLNDEHFYYCDNINGPHADTASGCQNLQCGFRACCRSGE</sequence>
<comment type="subcellular location">
    <subcellularLocation>
        <location evidence="2">Cytoplasm</location>
        <location evidence="2">Perinuclear region</location>
    </subcellularLocation>
    <subcellularLocation>
        <location evidence="1">Nucleus</location>
    </subcellularLocation>
</comment>
<dbReference type="UniPathway" id="UPA00143"/>
<dbReference type="PROSITE" id="PS50181">
    <property type="entry name" value="FBOX"/>
    <property type="match status" value="1"/>
</dbReference>
<evidence type="ECO:0000256" key="13">
    <source>
        <dbReference type="ARBA" id="ARBA00023242"/>
    </source>
</evidence>
<dbReference type="SUPFAM" id="SSF81383">
    <property type="entry name" value="F-box domain"/>
    <property type="match status" value="1"/>
</dbReference>
<keyword evidence="8" id="KW-0677">Repeat</keyword>
<evidence type="ECO:0000256" key="15">
    <source>
        <dbReference type="ARBA" id="ARBA00034078"/>
    </source>
</evidence>
<dbReference type="Pfam" id="PF12937">
    <property type="entry name" value="F-box-like"/>
    <property type="match status" value="1"/>
</dbReference>
<dbReference type="GO" id="GO:0019005">
    <property type="term" value="C:SCF ubiquitin ligase complex"/>
    <property type="evidence" value="ECO:0007669"/>
    <property type="project" value="TreeGrafter"/>
</dbReference>
<keyword evidence="5" id="KW-0963">Cytoplasm</keyword>
<dbReference type="FunFam" id="1.20.1280.50:FF:000007">
    <property type="entry name" value="F-box/LRR-repeat protein 5 isoform X1"/>
    <property type="match status" value="1"/>
</dbReference>
<evidence type="ECO:0000256" key="3">
    <source>
        <dbReference type="ARBA" id="ARBA00004906"/>
    </source>
</evidence>
<keyword evidence="12" id="KW-0411">Iron-sulfur</keyword>
<keyword evidence="11" id="KW-0408">Iron</keyword>
<gene>
    <name evidence="17" type="ORF">EXN66_Car006890</name>
</gene>
<dbReference type="GO" id="GO:0006879">
    <property type="term" value="P:intracellular iron ion homeostasis"/>
    <property type="evidence" value="ECO:0007669"/>
    <property type="project" value="InterPro"/>
</dbReference>
<evidence type="ECO:0000313" key="17">
    <source>
        <dbReference type="EMBL" id="KAF3691215.1"/>
    </source>
</evidence>
<dbReference type="Pfam" id="PF13516">
    <property type="entry name" value="LRR_6"/>
    <property type="match status" value="1"/>
</dbReference>
<dbReference type="Pfam" id="PF01814">
    <property type="entry name" value="Hemerythrin"/>
    <property type="match status" value="1"/>
</dbReference>
<evidence type="ECO:0000256" key="9">
    <source>
        <dbReference type="ARBA" id="ARBA00022786"/>
    </source>
</evidence>
<dbReference type="SUPFAM" id="SSF52047">
    <property type="entry name" value="RNI-like"/>
    <property type="match status" value="1"/>
</dbReference>
<evidence type="ECO:0000256" key="6">
    <source>
        <dbReference type="ARBA" id="ARBA00022614"/>
    </source>
</evidence>
<dbReference type="GO" id="GO:0016567">
    <property type="term" value="P:protein ubiquitination"/>
    <property type="evidence" value="ECO:0007669"/>
    <property type="project" value="UniProtKB-UniPathway"/>
</dbReference>
<evidence type="ECO:0000256" key="1">
    <source>
        <dbReference type="ARBA" id="ARBA00004123"/>
    </source>
</evidence>
<dbReference type="FunFam" id="1.20.120.520:FF:000002">
    <property type="entry name" value="F-box/LRR-repeat protein 5 isoform X2"/>
    <property type="match status" value="1"/>
</dbReference>
<dbReference type="GO" id="GO:0031146">
    <property type="term" value="P:SCF-dependent proteasomal ubiquitin-dependent protein catabolic process"/>
    <property type="evidence" value="ECO:0007669"/>
    <property type="project" value="TreeGrafter"/>
</dbReference>
<evidence type="ECO:0000259" key="16">
    <source>
        <dbReference type="PROSITE" id="PS50181"/>
    </source>
</evidence>
<dbReference type="SMART" id="SM00367">
    <property type="entry name" value="LRR_CC"/>
    <property type="match status" value="3"/>
</dbReference>
<dbReference type="AlphaFoldDB" id="A0A6G1PLQ1"/>
<dbReference type="FunFam" id="3.80.10.10:FF:000086">
    <property type="entry name" value="F-box/LRR-repeat protein 5 isoform X1"/>
    <property type="match status" value="1"/>
</dbReference>
<dbReference type="SMART" id="SM00256">
    <property type="entry name" value="FBOX"/>
    <property type="match status" value="1"/>
</dbReference>
<name>A0A6G1PLQ1_CHAAH</name>
<evidence type="ECO:0000256" key="11">
    <source>
        <dbReference type="ARBA" id="ARBA00023004"/>
    </source>
</evidence>
<dbReference type="GO" id="GO:0005634">
    <property type="term" value="C:nucleus"/>
    <property type="evidence" value="ECO:0007669"/>
    <property type="project" value="UniProtKB-SubCell"/>
</dbReference>
<keyword evidence="10" id="KW-0832">Ubl conjugation</keyword>
<evidence type="ECO:0000256" key="12">
    <source>
        <dbReference type="ARBA" id="ARBA00023014"/>
    </source>
</evidence>
<dbReference type="PANTHER" id="PTHR13318">
    <property type="entry name" value="PARTNER OF PAIRED, ISOFORM B-RELATED"/>
    <property type="match status" value="1"/>
</dbReference>
<dbReference type="GO" id="GO:0048471">
    <property type="term" value="C:perinuclear region of cytoplasm"/>
    <property type="evidence" value="ECO:0007669"/>
    <property type="project" value="UniProtKB-SubCell"/>
</dbReference>
<dbReference type="EMBL" id="CM015717">
    <property type="protein sequence ID" value="KAF3691215.1"/>
    <property type="molecule type" value="Genomic_DNA"/>
</dbReference>
<dbReference type="InterPro" id="IPR001611">
    <property type="entry name" value="Leu-rich_rpt"/>
</dbReference>
<dbReference type="PANTHER" id="PTHR13318:SF19">
    <property type="entry name" value="F-BOX_LRR-REPEAT PROTEIN 5"/>
    <property type="match status" value="1"/>
</dbReference>
<dbReference type="Gene3D" id="1.20.1280.50">
    <property type="match status" value="1"/>
</dbReference>
<dbReference type="Gene3D" id="3.80.10.10">
    <property type="entry name" value="Ribonuclease Inhibitor"/>
    <property type="match status" value="2"/>
</dbReference>
<dbReference type="InterPro" id="IPR045808">
    <property type="entry name" value="Hr_FBXL5"/>
</dbReference>
<reference evidence="17 18" key="1">
    <citation type="submission" date="2019-02" db="EMBL/GenBank/DDBJ databases">
        <title>Opniocepnalus argus genome.</title>
        <authorList>
            <person name="Zhou C."/>
            <person name="Xiao S."/>
        </authorList>
    </citation>
    <scope>NUCLEOTIDE SEQUENCE [LARGE SCALE GENOMIC DNA]</scope>
    <source>
        <strain evidence="17">OARG1902GOOAL</strain>
        <tissue evidence="17">Muscle</tissue>
    </source>
</reference>